<comment type="subcellular location">
    <subcellularLocation>
        <location evidence="2 3">Nucleus</location>
    </subcellularLocation>
</comment>
<feature type="DNA-binding region" description="Homeobox" evidence="2">
    <location>
        <begin position="63"/>
        <end position="124"/>
    </location>
</feature>
<evidence type="ECO:0000256" key="4">
    <source>
        <dbReference type="SAM" id="MobiDB-lite"/>
    </source>
</evidence>
<keyword evidence="2 3" id="KW-0371">Homeobox</keyword>
<dbReference type="EMBL" id="CALNXJ010000008">
    <property type="protein sequence ID" value="CAH3045211.1"/>
    <property type="molecule type" value="Genomic_DNA"/>
</dbReference>
<dbReference type="InterPro" id="IPR001356">
    <property type="entry name" value="HD"/>
</dbReference>
<dbReference type="PANTHER" id="PTHR46639">
    <property type="entry name" value="DIENCEPHALON/MESENCEPHALON HOMEOBOX PROTEIN 1"/>
    <property type="match status" value="1"/>
</dbReference>
<organism evidence="6 7">
    <name type="scientific">Pocillopora meandrina</name>
    <dbReference type="NCBI Taxonomy" id="46732"/>
    <lineage>
        <taxon>Eukaryota</taxon>
        <taxon>Metazoa</taxon>
        <taxon>Cnidaria</taxon>
        <taxon>Anthozoa</taxon>
        <taxon>Hexacorallia</taxon>
        <taxon>Scleractinia</taxon>
        <taxon>Astrocoeniina</taxon>
        <taxon>Pocilloporidae</taxon>
        <taxon>Pocillopora</taxon>
    </lineage>
</organism>
<evidence type="ECO:0000259" key="5">
    <source>
        <dbReference type="PROSITE" id="PS50071"/>
    </source>
</evidence>
<proteinExistence type="inferred from homology"/>
<sequence>MGESVEALPFSVANILKDDLSRGAKKKGQSNSNASKALTLAERLADVIMDAKINAEGGLSQKRRRTRTTFTQYQLKTLENTFSHTHYPDIVMREQLNMCTSLPDSTIQVIIWFKNRRAKFRKQKTSPVIPVNRRKNFKNSGMQFYLTRSSSLPKRHTMDLTSSFSIDNILRSNPSSRNARQMFDEPKAPQALTLAERLADIILEVHYSSTRGKHRRSRTAFTYQQLQLLENTFTKTHYPDVVMREQLATWTNLPESRIQKVKEYTRFVDRKPSGDGFGIPFLMKLIRQSFIIRQVWFKNRRAKYRKQEKVTKFPKPSNHSSTSYKSDNHVKISIHDTTGRTSIPVPPSIAIGGETPSAETREVATALGSRASPGRNSKEAAQVFSHQRQPYTFEQYPVRQYDTSWHCSMPATYTSTHDCSLHGCRGNEVDTSGGQKELNSRCIRKPTSSSVDLWRSQAGLRNGICSGPVGCRPY</sequence>
<dbReference type="Proteomes" id="UP001159428">
    <property type="component" value="Unassembled WGS sequence"/>
</dbReference>
<dbReference type="GO" id="GO:0005634">
    <property type="term" value="C:nucleus"/>
    <property type="evidence" value="ECO:0007669"/>
    <property type="project" value="UniProtKB-SubCell"/>
</dbReference>
<evidence type="ECO:0000313" key="7">
    <source>
        <dbReference type="Proteomes" id="UP001159428"/>
    </source>
</evidence>
<keyword evidence="2 3" id="KW-0238">DNA-binding</keyword>
<feature type="domain" description="Homeobox" evidence="5">
    <location>
        <begin position="61"/>
        <end position="123"/>
    </location>
</feature>
<dbReference type="SUPFAM" id="SSF46689">
    <property type="entry name" value="Homeodomain-like"/>
    <property type="match status" value="2"/>
</dbReference>
<feature type="region of interest" description="Disordered" evidence="4">
    <location>
        <begin position="338"/>
        <end position="379"/>
    </location>
</feature>
<dbReference type="Pfam" id="PF00046">
    <property type="entry name" value="Homeodomain"/>
    <property type="match status" value="2"/>
</dbReference>
<evidence type="ECO:0000256" key="3">
    <source>
        <dbReference type="RuleBase" id="RU000682"/>
    </source>
</evidence>
<dbReference type="GO" id="GO:0000981">
    <property type="term" value="F:DNA-binding transcription factor activity, RNA polymerase II-specific"/>
    <property type="evidence" value="ECO:0007669"/>
    <property type="project" value="TreeGrafter"/>
</dbReference>
<dbReference type="InterPro" id="IPR009057">
    <property type="entry name" value="Homeodomain-like_sf"/>
</dbReference>
<dbReference type="AlphaFoldDB" id="A0AAU9W8A2"/>
<dbReference type="PROSITE" id="PS50071">
    <property type="entry name" value="HOMEOBOX_2"/>
    <property type="match status" value="2"/>
</dbReference>
<dbReference type="InterPro" id="IPR052488">
    <property type="entry name" value="DMBX_homeobox"/>
</dbReference>
<reference evidence="6 7" key="1">
    <citation type="submission" date="2022-05" db="EMBL/GenBank/DDBJ databases">
        <authorList>
            <consortium name="Genoscope - CEA"/>
            <person name="William W."/>
        </authorList>
    </citation>
    <scope>NUCLEOTIDE SEQUENCE [LARGE SCALE GENOMIC DNA]</scope>
</reference>
<dbReference type="CDD" id="cd00086">
    <property type="entry name" value="homeodomain"/>
    <property type="match status" value="2"/>
</dbReference>
<feature type="DNA-binding region" description="Homeobox" evidence="2">
    <location>
        <begin position="214"/>
        <end position="308"/>
    </location>
</feature>
<keyword evidence="7" id="KW-1185">Reference proteome</keyword>
<evidence type="ECO:0000256" key="1">
    <source>
        <dbReference type="ARBA" id="ARBA00005733"/>
    </source>
</evidence>
<evidence type="ECO:0000256" key="2">
    <source>
        <dbReference type="PROSITE-ProRule" id="PRU00108"/>
    </source>
</evidence>
<dbReference type="Gene3D" id="1.10.10.60">
    <property type="entry name" value="Homeodomain-like"/>
    <property type="match status" value="2"/>
</dbReference>
<keyword evidence="2 3" id="KW-0539">Nucleus</keyword>
<dbReference type="PANTHER" id="PTHR46639:SF2">
    <property type="entry name" value="DIENCEPHALON_MESENCEPHALON HOMEOBOX PROTEIN 1"/>
    <property type="match status" value="1"/>
</dbReference>
<comment type="caution">
    <text evidence="6">The sequence shown here is derived from an EMBL/GenBank/DDBJ whole genome shotgun (WGS) entry which is preliminary data.</text>
</comment>
<protein>
    <recommendedName>
        <fullName evidence="5">Homeobox domain-containing protein</fullName>
    </recommendedName>
</protein>
<dbReference type="GO" id="GO:0000977">
    <property type="term" value="F:RNA polymerase II transcription regulatory region sequence-specific DNA binding"/>
    <property type="evidence" value="ECO:0007669"/>
    <property type="project" value="TreeGrafter"/>
</dbReference>
<dbReference type="FunFam" id="1.10.10.60:FF:000551">
    <property type="entry name" value="Predicted protein"/>
    <property type="match status" value="1"/>
</dbReference>
<dbReference type="SMART" id="SM00389">
    <property type="entry name" value="HOX"/>
    <property type="match status" value="2"/>
</dbReference>
<comment type="similarity">
    <text evidence="1">Belongs to the paired homeobox family.</text>
</comment>
<evidence type="ECO:0000313" key="6">
    <source>
        <dbReference type="EMBL" id="CAH3045211.1"/>
    </source>
</evidence>
<feature type="region of interest" description="Disordered" evidence="4">
    <location>
        <begin position="307"/>
        <end position="326"/>
    </location>
</feature>
<gene>
    <name evidence="6" type="ORF">PMEA_00033209</name>
</gene>
<name>A0AAU9W8A2_9CNID</name>
<accession>A0AAU9W8A2</accession>
<feature type="domain" description="Homeobox" evidence="5">
    <location>
        <begin position="212"/>
        <end position="307"/>
    </location>
</feature>